<dbReference type="Pfam" id="PF04937">
    <property type="entry name" value="DUF659"/>
    <property type="match status" value="1"/>
</dbReference>
<feature type="domain" description="DUF659" evidence="1">
    <location>
        <begin position="3"/>
        <end position="70"/>
    </location>
</feature>
<evidence type="ECO:0000313" key="3">
    <source>
        <dbReference type="EMBL" id="KAD5507879.1"/>
    </source>
</evidence>
<evidence type="ECO:0000259" key="1">
    <source>
        <dbReference type="Pfam" id="PF04937"/>
    </source>
</evidence>
<comment type="caution">
    <text evidence="3">The sequence shown here is derived from an EMBL/GenBank/DDBJ whole genome shotgun (WGS) entry which is preliminary data.</text>
</comment>
<gene>
    <name evidence="3" type="ORF">E3N88_15582</name>
</gene>
<dbReference type="Proteomes" id="UP000326396">
    <property type="component" value="Linkage Group LG16"/>
</dbReference>
<accession>A0A5N6NWE5</accession>
<protein>
    <recommendedName>
        <fullName evidence="5">GAG-pre-integrase domain-containing protein</fullName>
    </recommendedName>
</protein>
<dbReference type="AlphaFoldDB" id="A0A5N6NWE5"/>
<evidence type="ECO:0000259" key="2">
    <source>
        <dbReference type="Pfam" id="PF13976"/>
    </source>
</evidence>
<dbReference type="InterPro" id="IPR007021">
    <property type="entry name" value="DUF659"/>
</dbReference>
<organism evidence="3 4">
    <name type="scientific">Mikania micrantha</name>
    <name type="common">bitter vine</name>
    <dbReference type="NCBI Taxonomy" id="192012"/>
    <lineage>
        <taxon>Eukaryota</taxon>
        <taxon>Viridiplantae</taxon>
        <taxon>Streptophyta</taxon>
        <taxon>Embryophyta</taxon>
        <taxon>Tracheophyta</taxon>
        <taxon>Spermatophyta</taxon>
        <taxon>Magnoliopsida</taxon>
        <taxon>eudicotyledons</taxon>
        <taxon>Gunneridae</taxon>
        <taxon>Pentapetalae</taxon>
        <taxon>asterids</taxon>
        <taxon>campanulids</taxon>
        <taxon>Asterales</taxon>
        <taxon>Asteraceae</taxon>
        <taxon>Asteroideae</taxon>
        <taxon>Heliantheae alliance</taxon>
        <taxon>Eupatorieae</taxon>
        <taxon>Mikania</taxon>
    </lineage>
</organism>
<dbReference type="EMBL" id="SZYD01000008">
    <property type="protein sequence ID" value="KAD5507879.1"/>
    <property type="molecule type" value="Genomic_DNA"/>
</dbReference>
<dbReference type="PANTHER" id="PTHR32166">
    <property type="entry name" value="OSJNBA0013A04.12 PROTEIN"/>
    <property type="match status" value="1"/>
</dbReference>
<dbReference type="InterPro" id="IPR025724">
    <property type="entry name" value="GAG-pre-integrase_dom"/>
</dbReference>
<sequence>MKPLDVSDMSQDEALLSRVLDAMVEEVGEENVVQIVTENASAYKLACQMLERKRKQLFWTPCAAHCIHLMDRVMEGSGEEERQRITSELTKYQNAKGTFGRNLAIKQSTKLLKLGRFQRLHTKKRNQLAQEKLNNTMYVKYKRASQRRHRKEGATHLIELEDIDGSNEWLMGKMEDDQQNDDDDDLLFIRVIPDLRKMLISIGKLEDEGFDVDFGGGQRKFVKGDVNAVTGGPSLSSVWHQQLGHMSKKCLKILAGKGKFLDLKKVELDDTFCEPCVLGKKKHVTFVKTG</sequence>
<reference evidence="3 4" key="1">
    <citation type="submission" date="2019-05" db="EMBL/GenBank/DDBJ databases">
        <title>Mikania micrantha, genome provides insights into the molecular mechanism of rapid growth.</title>
        <authorList>
            <person name="Liu B."/>
        </authorList>
    </citation>
    <scope>NUCLEOTIDE SEQUENCE [LARGE SCALE GENOMIC DNA]</scope>
    <source>
        <strain evidence="3">NLD-2019</strain>
        <tissue evidence="3">Leaf</tissue>
    </source>
</reference>
<evidence type="ECO:0000313" key="4">
    <source>
        <dbReference type="Proteomes" id="UP000326396"/>
    </source>
</evidence>
<keyword evidence="4" id="KW-1185">Reference proteome</keyword>
<dbReference type="PANTHER" id="PTHR32166:SF122">
    <property type="entry name" value="OS09G0499600 PROTEIN"/>
    <property type="match status" value="1"/>
</dbReference>
<dbReference type="Pfam" id="PF13976">
    <property type="entry name" value="gag_pre-integrs"/>
    <property type="match status" value="1"/>
</dbReference>
<proteinExistence type="predicted"/>
<name>A0A5N6NWE5_9ASTR</name>
<dbReference type="OrthoDB" id="2442898at2759"/>
<evidence type="ECO:0008006" key="5">
    <source>
        <dbReference type="Google" id="ProtNLM"/>
    </source>
</evidence>
<feature type="domain" description="GAG-pre-integrase" evidence="2">
    <location>
        <begin position="233"/>
        <end position="280"/>
    </location>
</feature>